<dbReference type="EMBL" id="JBHSYQ010000003">
    <property type="protein sequence ID" value="MFC6997516.1"/>
    <property type="molecule type" value="Genomic_DNA"/>
</dbReference>
<evidence type="ECO:0000313" key="2">
    <source>
        <dbReference type="Proteomes" id="UP001596405"/>
    </source>
</evidence>
<dbReference type="Pfam" id="PF14903">
    <property type="entry name" value="WG_beta_rep"/>
    <property type="match status" value="4"/>
</dbReference>
<name>A0ABW2DL61_9BACT</name>
<protein>
    <submittedName>
        <fullName evidence="1">WG repeat-containing protein</fullName>
    </submittedName>
</protein>
<dbReference type="InterPro" id="IPR032774">
    <property type="entry name" value="WG_beta_rep"/>
</dbReference>
<reference evidence="2" key="1">
    <citation type="journal article" date="2019" name="Int. J. Syst. Evol. Microbiol.">
        <title>The Global Catalogue of Microorganisms (GCM) 10K type strain sequencing project: providing services to taxonomists for standard genome sequencing and annotation.</title>
        <authorList>
            <consortium name="The Broad Institute Genomics Platform"/>
            <consortium name="The Broad Institute Genome Sequencing Center for Infectious Disease"/>
            <person name="Wu L."/>
            <person name="Ma J."/>
        </authorList>
    </citation>
    <scope>NUCLEOTIDE SEQUENCE [LARGE SCALE GENOMIC DNA]</scope>
    <source>
        <strain evidence="2">CGMCC 4.7393</strain>
    </source>
</reference>
<dbReference type="PANTHER" id="PTHR37841">
    <property type="entry name" value="GLR2918 PROTEIN"/>
    <property type="match status" value="1"/>
</dbReference>
<accession>A0ABW2DL61</accession>
<gene>
    <name evidence="1" type="ORF">ACFQHR_07765</name>
</gene>
<dbReference type="SUPFAM" id="SSF69360">
    <property type="entry name" value="Cell wall binding repeat"/>
    <property type="match status" value="1"/>
</dbReference>
<evidence type="ECO:0000313" key="1">
    <source>
        <dbReference type="EMBL" id="MFC6997516.1"/>
    </source>
</evidence>
<keyword evidence="2" id="KW-1185">Reference proteome</keyword>
<sequence>MSSIKTFSVITYLIVAIFFCSSCKREPFKGNLFAIKQGGKWGYIDSVGNLILEPQFLNAGDFNEGLAKVEVESGINYIDKGGNVVIRIEEGFVDFQKFPNFKEGSIVLKSNDKYKIYDREGNSQLVNTNIDNIYSMSGGLMRFSIGENYGFIKAGQTSYYLNPTYQEAQDFTDGVAIVGSNGKFGGINKNGDYLFPPKFTWCHEFSEGLALAYDGHEVGFIGKKGKFEIIENDKFEFRATGSNSYFGSSFSEGLAMVSFTRRVNCREEVGFGSSRMAARGIKPIASIVCDEDTKLGFINKRGEIVVPIIYYGLGQFSEGLAAFKRGNKWGYLDKDNNIIIKPQFDKAEKFKNGLARIGLLGSENSYKYGYVNASGRYIWQPSN</sequence>
<dbReference type="RefSeq" id="WP_066619216.1">
    <property type="nucleotide sequence ID" value="NZ_JBHSYQ010000003.1"/>
</dbReference>
<dbReference type="Proteomes" id="UP001596405">
    <property type="component" value="Unassembled WGS sequence"/>
</dbReference>
<dbReference type="PANTHER" id="PTHR37841:SF1">
    <property type="entry name" value="DUF3298 DOMAIN-CONTAINING PROTEIN"/>
    <property type="match status" value="1"/>
</dbReference>
<comment type="caution">
    <text evidence="1">The sequence shown here is derived from an EMBL/GenBank/DDBJ whole genome shotgun (WGS) entry which is preliminary data.</text>
</comment>
<proteinExistence type="predicted"/>
<organism evidence="1 2">
    <name type="scientific">Rufibacter roseus</name>
    <dbReference type="NCBI Taxonomy" id="1567108"/>
    <lineage>
        <taxon>Bacteria</taxon>
        <taxon>Pseudomonadati</taxon>
        <taxon>Bacteroidota</taxon>
        <taxon>Cytophagia</taxon>
        <taxon>Cytophagales</taxon>
        <taxon>Hymenobacteraceae</taxon>
        <taxon>Rufibacter</taxon>
    </lineage>
</organism>